<evidence type="ECO:0000313" key="1">
    <source>
        <dbReference type="EMBL" id="MDQ0323419.1"/>
    </source>
</evidence>
<reference evidence="1 2" key="1">
    <citation type="submission" date="2023-07" db="EMBL/GenBank/DDBJ databases">
        <title>Genomic Encyclopedia of Type Strains, Phase IV (KMG-IV): sequencing the most valuable type-strain genomes for metagenomic binning, comparative biology and taxonomic classification.</title>
        <authorList>
            <person name="Goeker M."/>
        </authorList>
    </citation>
    <scope>NUCLEOTIDE SEQUENCE [LARGE SCALE GENOMIC DNA]</scope>
    <source>
        <strain evidence="1 2">DSM 1112</strain>
    </source>
</reference>
<keyword evidence="2" id="KW-1185">Reference proteome</keyword>
<proteinExistence type="predicted"/>
<gene>
    <name evidence="1" type="ORF">QO002_005625</name>
</gene>
<accession>A0ABU0BYU3</accession>
<organism evidence="1 2">
    <name type="scientific">Pararhizobium capsulatum DSM 1112</name>
    <dbReference type="NCBI Taxonomy" id="1121113"/>
    <lineage>
        <taxon>Bacteria</taxon>
        <taxon>Pseudomonadati</taxon>
        <taxon>Pseudomonadota</taxon>
        <taxon>Alphaproteobacteria</taxon>
        <taxon>Hyphomicrobiales</taxon>
        <taxon>Rhizobiaceae</taxon>
        <taxon>Rhizobium/Agrobacterium group</taxon>
        <taxon>Pararhizobium</taxon>
    </lineage>
</organism>
<protein>
    <submittedName>
        <fullName evidence="1">Uncharacterized protein</fullName>
    </submittedName>
</protein>
<name>A0ABU0BYU3_9HYPH</name>
<dbReference type="EMBL" id="JAUSVF010000003">
    <property type="protein sequence ID" value="MDQ0323419.1"/>
    <property type="molecule type" value="Genomic_DNA"/>
</dbReference>
<dbReference type="Proteomes" id="UP001230207">
    <property type="component" value="Unassembled WGS sequence"/>
</dbReference>
<comment type="caution">
    <text evidence="1">The sequence shown here is derived from an EMBL/GenBank/DDBJ whole genome shotgun (WGS) entry which is preliminary data.</text>
</comment>
<evidence type="ECO:0000313" key="2">
    <source>
        <dbReference type="Proteomes" id="UP001230207"/>
    </source>
</evidence>
<sequence length="29" mass="3377">MVTAFDGYRYFYTGSGLYITNPGLRGYRH</sequence>